<evidence type="ECO:0000256" key="3">
    <source>
        <dbReference type="SAM" id="SignalP"/>
    </source>
</evidence>
<dbReference type="InterPro" id="IPR000182">
    <property type="entry name" value="GNAT_dom"/>
</dbReference>
<dbReference type="Pfam" id="PF00583">
    <property type="entry name" value="Acetyltransf_1"/>
    <property type="match status" value="1"/>
</dbReference>
<dbReference type="AlphaFoldDB" id="A0AAD2CJ60"/>
<dbReference type="CDD" id="cd04301">
    <property type="entry name" value="NAT_SF"/>
    <property type="match status" value="1"/>
</dbReference>
<dbReference type="GO" id="GO:0008080">
    <property type="term" value="F:N-acetyltransferase activity"/>
    <property type="evidence" value="ECO:0007669"/>
    <property type="project" value="UniProtKB-ARBA"/>
</dbReference>
<dbReference type="Pfam" id="PF03795">
    <property type="entry name" value="YCII"/>
    <property type="match status" value="1"/>
</dbReference>
<comment type="caution">
    <text evidence="5">The sequence shown here is derived from an EMBL/GenBank/DDBJ whole genome shotgun (WGS) entry which is preliminary data.</text>
</comment>
<dbReference type="Gene3D" id="3.40.630.30">
    <property type="match status" value="1"/>
</dbReference>
<dbReference type="PANTHER" id="PTHR10908:SF0">
    <property type="entry name" value="SEROTONIN N-ACETYLTRANSFERASE"/>
    <property type="match status" value="1"/>
</dbReference>
<keyword evidence="1" id="KW-0808">Transferase</keyword>
<evidence type="ECO:0000256" key="2">
    <source>
        <dbReference type="ARBA" id="ARBA00023315"/>
    </source>
</evidence>
<evidence type="ECO:0000259" key="4">
    <source>
        <dbReference type="PROSITE" id="PS51186"/>
    </source>
</evidence>
<accession>A0AAD2CJ60</accession>
<dbReference type="InterPro" id="IPR011008">
    <property type="entry name" value="Dimeric_a/b-barrel"/>
</dbReference>
<name>A0AAD2CJ60_9STRA</name>
<sequence>MCLLLTVQSILFLQTLAFQQEKFAPSLRNRVASTMNAAANEKIVSDLTFRRPLAEDIPTCFEIESASYPGDEAASLDSLYNRQSNAGDYFQCAIFDGNIVGFVCATRCSLFEEESMSTHDPEGKLLAIHSVVVQEKYRRKGIASAMLKCYVEKVQVENIDGSIESMVLLAKAHLLGFYVKCGFQVNRPSPIVHGQELWFELEKSTVRGLPLDGQETWFCKTETFKRPFPEVKPHLEAHKDWVKQLRQHGYCITSGYRVDSEGKPGGGGLMFLAAKSYDAAQKLVLQDPLVASDCVDWQLNGWIGQVGDIQMR</sequence>
<feature type="domain" description="N-acetyltransferase" evidence="4">
    <location>
        <begin position="47"/>
        <end position="202"/>
    </location>
</feature>
<evidence type="ECO:0000313" key="6">
    <source>
        <dbReference type="Proteomes" id="UP001295423"/>
    </source>
</evidence>
<dbReference type="PANTHER" id="PTHR10908">
    <property type="entry name" value="SEROTONIN N-ACETYLTRANSFERASE"/>
    <property type="match status" value="1"/>
</dbReference>
<dbReference type="InterPro" id="IPR051635">
    <property type="entry name" value="SNAT-like"/>
</dbReference>
<dbReference type="InterPro" id="IPR005545">
    <property type="entry name" value="YCII"/>
</dbReference>
<evidence type="ECO:0000313" key="5">
    <source>
        <dbReference type="EMBL" id="CAJ1935626.1"/>
    </source>
</evidence>
<feature type="chain" id="PRO_5041933140" description="N-acetyltransferase domain-containing protein" evidence="3">
    <location>
        <begin position="18"/>
        <end position="312"/>
    </location>
</feature>
<evidence type="ECO:0000256" key="1">
    <source>
        <dbReference type="ARBA" id="ARBA00022679"/>
    </source>
</evidence>
<feature type="signal peptide" evidence="3">
    <location>
        <begin position="1"/>
        <end position="17"/>
    </location>
</feature>
<dbReference type="InterPro" id="IPR016181">
    <property type="entry name" value="Acyl_CoA_acyltransferase"/>
</dbReference>
<keyword evidence="2" id="KW-0012">Acyltransferase</keyword>
<dbReference type="Proteomes" id="UP001295423">
    <property type="component" value="Unassembled WGS sequence"/>
</dbReference>
<organism evidence="5 6">
    <name type="scientific">Cylindrotheca closterium</name>
    <dbReference type="NCBI Taxonomy" id="2856"/>
    <lineage>
        <taxon>Eukaryota</taxon>
        <taxon>Sar</taxon>
        <taxon>Stramenopiles</taxon>
        <taxon>Ochrophyta</taxon>
        <taxon>Bacillariophyta</taxon>
        <taxon>Bacillariophyceae</taxon>
        <taxon>Bacillariophycidae</taxon>
        <taxon>Bacillariales</taxon>
        <taxon>Bacillariaceae</taxon>
        <taxon>Cylindrotheca</taxon>
    </lineage>
</organism>
<keyword evidence="3" id="KW-0732">Signal</keyword>
<keyword evidence="6" id="KW-1185">Reference proteome</keyword>
<proteinExistence type="predicted"/>
<dbReference type="Gene3D" id="3.30.70.1060">
    <property type="entry name" value="Dimeric alpha+beta barrel"/>
    <property type="match status" value="1"/>
</dbReference>
<dbReference type="EMBL" id="CAKOGP040000491">
    <property type="protein sequence ID" value="CAJ1935626.1"/>
    <property type="molecule type" value="Genomic_DNA"/>
</dbReference>
<reference evidence="5" key="1">
    <citation type="submission" date="2023-08" db="EMBL/GenBank/DDBJ databases">
        <authorList>
            <person name="Audoor S."/>
            <person name="Bilcke G."/>
        </authorList>
    </citation>
    <scope>NUCLEOTIDE SEQUENCE</scope>
</reference>
<dbReference type="PROSITE" id="PS51186">
    <property type="entry name" value="GNAT"/>
    <property type="match status" value="1"/>
</dbReference>
<gene>
    <name evidence="5" type="ORF">CYCCA115_LOCUS4837</name>
</gene>
<protein>
    <recommendedName>
        <fullName evidence="4">N-acetyltransferase domain-containing protein</fullName>
    </recommendedName>
</protein>
<dbReference type="SUPFAM" id="SSF54909">
    <property type="entry name" value="Dimeric alpha+beta barrel"/>
    <property type="match status" value="1"/>
</dbReference>
<dbReference type="SUPFAM" id="SSF55729">
    <property type="entry name" value="Acyl-CoA N-acyltransferases (Nat)"/>
    <property type="match status" value="1"/>
</dbReference>